<dbReference type="OrthoDB" id="244027at2"/>
<reference evidence="5 6" key="1">
    <citation type="journal article" date="2013" name="Mar. Genomics">
        <title>Expression of sulfatases in Rhodopirellula baltica and the diversity of sulfatases in the genus Rhodopirellula.</title>
        <authorList>
            <person name="Wegner C.E."/>
            <person name="Richter-Heitmann T."/>
            <person name="Klindworth A."/>
            <person name="Klockow C."/>
            <person name="Richter M."/>
            <person name="Achstetter T."/>
            <person name="Glockner F.O."/>
            <person name="Harder J."/>
        </authorList>
    </citation>
    <scope>NUCLEOTIDE SEQUENCE [LARGE SCALE GENOMIC DNA]</scope>
    <source>
        <strain evidence="5 6">SM1</strain>
    </source>
</reference>
<dbReference type="RefSeq" id="WP_008698657.1">
    <property type="nucleotide sequence ID" value="NZ_ANOG01000528.1"/>
</dbReference>
<evidence type="ECO:0000313" key="5">
    <source>
        <dbReference type="EMBL" id="EMI19424.1"/>
    </source>
</evidence>
<evidence type="ECO:0000256" key="2">
    <source>
        <dbReference type="SAM" id="Phobius"/>
    </source>
</evidence>
<name>M5RZS1_9BACT</name>
<keyword evidence="2" id="KW-0812">Transmembrane</keyword>
<organism evidence="5 6">
    <name type="scientific">Rhodopirellula maiorica SM1</name>
    <dbReference type="NCBI Taxonomy" id="1265738"/>
    <lineage>
        <taxon>Bacteria</taxon>
        <taxon>Pseudomonadati</taxon>
        <taxon>Planctomycetota</taxon>
        <taxon>Planctomycetia</taxon>
        <taxon>Pirellulales</taxon>
        <taxon>Pirellulaceae</taxon>
        <taxon>Novipirellula</taxon>
    </lineage>
</organism>
<feature type="non-terminal residue" evidence="5">
    <location>
        <position position="286"/>
    </location>
</feature>
<evidence type="ECO:0000313" key="6">
    <source>
        <dbReference type="Proteomes" id="UP000011991"/>
    </source>
</evidence>
<gene>
    <name evidence="5" type="ORF">RMSM_03656</name>
</gene>
<dbReference type="Pfam" id="PF09977">
    <property type="entry name" value="Tad_C"/>
    <property type="match status" value="1"/>
</dbReference>
<feature type="domain" description="Putative Flp pilus-assembly TadG-like N-terminal" evidence="4">
    <location>
        <begin position="32"/>
        <end position="76"/>
    </location>
</feature>
<dbReference type="InterPro" id="IPR028087">
    <property type="entry name" value="Tad_N"/>
</dbReference>
<dbReference type="AlphaFoldDB" id="M5RZS1"/>
<evidence type="ECO:0000256" key="1">
    <source>
        <dbReference type="SAM" id="MobiDB-lite"/>
    </source>
</evidence>
<evidence type="ECO:0000259" key="3">
    <source>
        <dbReference type="Pfam" id="PF09977"/>
    </source>
</evidence>
<dbReference type="Pfam" id="PF13400">
    <property type="entry name" value="Tad"/>
    <property type="match status" value="1"/>
</dbReference>
<feature type="compositionally biased region" description="Polar residues" evidence="1">
    <location>
        <begin position="242"/>
        <end position="251"/>
    </location>
</feature>
<dbReference type="EMBL" id="ANOG01000528">
    <property type="protein sequence ID" value="EMI19424.1"/>
    <property type="molecule type" value="Genomic_DNA"/>
</dbReference>
<keyword evidence="2" id="KW-0472">Membrane</keyword>
<feature type="transmembrane region" description="Helical" evidence="2">
    <location>
        <begin position="32"/>
        <end position="53"/>
    </location>
</feature>
<feature type="domain" description="DUF2134" evidence="3">
    <location>
        <begin position="88"/>
        <end position="179"/>
    </location>
</feature>
<keyword evidence="6" id="KW-1185">Reference proteome</keyword>
<dbReference type="Proteomes" id="UP000011991">
    <property type="component" value="Unassembled WGS sequence"/>
</dbReference>
<feature type="region of interest" description="Disordered" evidence="1">
    <location>
        <begin position="242"/>
        <end position="262"/>
    </location>
</feature>
<evidence type="ECO:0000259" key="4">
    <source>
        <dbReference type="Pfam" id="PF13400"/>
    </source>
</evidence>
<keyword evidence="2" id="KW-1133">Transmembrane helix</keyword>
<accession>M5RZS1</accession>
<comment type="caution">
    <text evidence="5">The sequence shown here is derived from an EMBL/GenBank/DDBJ whole genome shotgun (WGS) entry which is preliminary data.</text>
</comment>
<dbReference type="InterPro" id="IPR018705">
    <property type="entry name" value="DUF2134_membrane"/>
</dbReference>
<proteinExistence type="predicted"/>
<sequence length="286" mass="30744">MKIFNVKQLSLFCSDKESSAYRRRLPARKRRGAAAVFGLILTVSLVALMAVTIDMGHIRVAEAEIQRSADASAMAACWELFDQQVSSASESDLQDSAWQAANSIASRNFVGQQTPEFSSGDVELGTYSTDQSWSTSDPSTYNAARVTLKLQSGGNGELPLFFGDVTGRQSQSLRTTATAAMFSAISGFNEPETHDETIDILPFALDLPSWTAMCAGLTEDDFEFDDGAVRSGSDGLCETNLYPQGTGSPGNRGTVDIGGSNNSTKDLSRQILYGISKQDFIDLGKP</sequence>
<protein>
    <submittedName>
        <fullName evidence="5">Putative secreted protein</fullName>
    </submittedName>
</protein>